<dbReference type="Proteomes" id="UP000757232">
    <property type="component" value="Unassembled WGS sequence"/>
</dbReference>
<dbReference type="EMBL" id="LNZH02000204">
    <property type="protein sequence ID" value="OCB86149.1"/>
    <property type="molecule type" value="Genomic_DNA"/>
</dbReference>
<proteinExistence type="predicted"/>
<dbReference type="InterPro" id="IPR011008">
    <property type="entry name" value="Dimeric_a/b-barrel"/>
</dbReference>
<gene>
    <name evidence="2" type="ORF">A7U60_g6738</name>
</gene>
<reference evidence="2" key="1">
    <citation type="submission" date="2016-06" db="EMBL/GenBank/DDBJ databases">
        <title>Draft Genome sequence of the fungus Inonotus baumii.</title>
        <authorList>
            <person name="Zhu H."/>
            <person name="Lin W."/>
        </authorList>
    </citation>
    <scope>NUCLEOTIDE SEQUENCE</scope>
    <source>
        <strain evidence="2">821</strain>
    </source>
</reference>
<sequence>MASTPDAFSNKVILVAQVSAKPGKGDDLQRYLTAIHKFSNSDGEPGCLTFRTSRSGDKFVVFEEYADKAAVAKHFEGEQFKAFVAAAPEIAEGGPTLAYYEEFTSA</sequence>
<evidence type="ECO:0000313" key="3">
    <source>
        <dbReference type="Proteomes" id="UP000757232"/>
    </source>
</evidence>
<dbReference type="OrthoDB" id="10011777at2759"/>
<dbReference type="PANTHER" id="PTHR33336:SF15">
    <property type="entry name" value="ABM DOMAIN-CONTAINING PROTEIN"/>
    <property type="match status" value="1"/>
</dbReference>
<dbReference type="Gene3D" id="3.30.70.100">
    <property type="match status" value="1"/>
</dbReference>
<keyword evidence="3" id="KW-1185">Reference proteome</keyword>
<dbReference type="AlphaFoldDB" id="A0A9Q5NA90"/>
<dbReference type="GO" id="GO:0003824">
    <property type="term" value="F:catalytic activity"/>
    <property type="evidence" value="ECO:0007669"/>
    <property type="project" value="TreeGrafter"/>
</dbReference>
<name>A0A9Q5NA90_SANBA</name>
<dbReference type="PANTHER" id="PTHR33336">
    <property type="entry name" value="QUINOL MONOOXYGENASE YGIN-RELATED"/>
    <property type="match status" value="1"/>
</dbReference>
<comment type="caution">
    <text evidence="2">The sequence shown here is derived from an EMBL/GenBank/DDBJ whole genome shotgun (WGS) entry which is preliminary data.</text>
</comment>
<dbReference type="PROSITE" id="PS51725">
    <property type="entry name" value="ABM"/>
    <property type="match status" value="1"/>
</dbReference>
<feature type="domain" description="ABM" evidence="1">
    <location>
        <begin position="12"/>
        <end position="103"/>
    </location>
</feature>
<dbReference type="Pfam" id="PF03992">
    <property type="entry name" value="ABM"/>
    <property type="match status" value="1"/>
</dbReference>
<dbReference type="SUPFAM" id="SSF54909">
    <property type="entry name" value="Dimeric alpha+beta barrel"/>
    <property type="match status" value="1"/>
</dbReference>
<protein>
    <recommendedName>
        <fullName evidence="1">ABM domain-containing protein</fullName>
    </recommendedName>
</protein>
<dbReference type="InterPro" id="IPR050744">
    <property type="entry name" value="AI-2_Isomerase_LsrG"/>
</dbReference>
<accession>A0A9Q5NA90</accession>
<evidence type="ECO:0000259" key="1">
    <source>
        <dbReference type="PROSITE" id="PS51725"/>
    </source>
</evidence>
<evidence type="ECO:0000313" key="2">
    <source>
        <dbReference type="EMBL" id="OCB86149.1"/>
    </source>
</evidence>
<dbReference type="InterPro" id="IPR007138">
    <property type="entry name" value="ABM_dom"/>
</dbReference>
<organism evidence="2 3">
    <name type="scientific">Sanghuangporus baumii</name>
    <name type="common">Phellinus baumii</name>
    <dbReference type="NCBI Taxonomy" id="108892"/>
    <lineage>
        <taxon>Eukaryota</taxon>
        <taxon>Fungi</taxon>
        <taxon>Dikarya</taxon>
        <taxon>Basidiomycota</taxon>
        <taxon>Agaricomycotina</taxon>
        <taxon>Agaricomycetes</taxon>
        <taxon>Hymenochaetales</taxon>
        <taxon>Hymenochaetaceae</taxon>
        <taxon>Sanghuangporus</taxon>
    </lineage>
</organism>